<organism evidence="1 2">
    <name type="scientific">Bacteroides fragilis str. 3783N1-6</name>
    <dbReference type="NCBI Taxonomy" id="1339310"/>
    <lineage>
        <taxon>Bacteria</taxon>
        <taxon>Pseudomonadati</taxon>
        <taxon>Bacteroidota</taxon>
        <taxon>Bacteroidia</taxon>
        <taxon>Bacteroidales</taxon>
        <taxon>Bacteroidaceae</taxon>
        <taxon>Bacteroides</taxon>
    </lineage>
</organism>
<comment type="caution">
    <text evidence="1">The sequence shown here is derived from an EMBL/GenBank/DDBJ whole genome shotgun (WGS) entry which is preliminary data.</text>
</comment>
<dbReference type="EMBL" id="JGEU01000019">
    <property type="protein sequence ID" value="EYB12037.1"/>
    <property type="molecule type" value="Genomic_DNA"/>
</dbReference>
<dbReference type="AlphaFoldDB" id="A0AB73AS93"/>
<dbReference type="Proteomes" id="UP000021175">
    <property type="component" value="Unassembled WGS sequence"/>
</dbReference>
<protein>
    <submittedName>
        <fullName evidence="1">Uncharacterized protein</fullName>
    </submittedName>
</protein>
<name>A0AB73AS93_BACFG</name>
<reference evidence="1 2" key="1">
    <citation type="submission" date="2014-02" db="EMBL/GenBank/DDBJ databases">
        <authorList>
            <person name="Sears C."/>
            <person name="Carroll K."/>
            <person name="Sack B.R."/>
            <person name="Qadri F."/>
            <person name="Myers L.L."/>
            <person name="Chung G.-T."/>
            <person name="Escheverria P."/>
            <person name="Fraser C.M."/>
            <person name="Sadzewicz L."/>
            <person name="Shefchek K.A."/>
            <person name="Tallon L."/>
            <person name="Das S.P."/>
            <person name="Daugherty S."/>
            <person name="Mongodin E.F."/>
        </authorList>
    </citation>
    <scope>NUCLEOTIDE SEQUENCE [LARGE SCALE GENOMIC DNA]</scope>
    <source>
        <strain evidence="1 2">3783N1-6</strain>
    </source>
</reference>
<proteinExistence type="predicted"/>
<sequence>MKCFQGHKWIRKQSYLAAFQISIPDLPSKTEGGRSKCFFGGFFKFGDQFFISLFSS</sequence>
<gene>
    <name evidence="1" type="ORF">M119_4817</name>
</gene>
<evidence type="ECO:0000313" key="2">
    <source>
        <dbReference type="Proteomes" id="UP000021175"/>
    </source>
</evidence>
<evidence type="ECO:0000313" key="1">
    <source>
        <dbReference type="EMBL" id="EYB12037.1"/>
    </source>
</evidence>
<accession>A0AB73AS93</accession>